<dbReference type="FunFam" id="3.30.70.580:FF:000001">
    <property type="entry name" value="tRNA pseudouridine synthase A"/>
    <property type="match status" value="1"/>
</dbReference>
<dbReference type="HAMAP" id="MF_00171">
    <property type="entry name" value="TruA"/>
    <property type="match status" value="1"/>
</dbReference>
<accession>A0A6J6EX87</accession>
<dbReference type="Gene3D" id="3.30.70.660">
    <property type="entry name" value="Pseudouridine synthase I, catalytic domain, C-terminal subdomain"/>
    <property type="match status" value="1"/>
</dbReference>
<dbReference type="InterPro" id="IPR020097">
    <property type="entry name" value="PsdUridine_synth_TruA_a/b_dom"/>
</dbReference>
<dbReference type="PANTHER" id="PTHR11142:SF0">
    <property type="entry name" value="TRNA PSEUDOURIDINE SYNTHASE-LIKE 1"/>
    <property type="match status" value="1"/>
</dbReference>
<comment type="similarity">
    <text evidence="1">Belongs to the tRNA pseudouridine synthase TruA family.</text>
</comment>
<dbReference type="PIRSF" id="PIRSF001430">
    <property type="entry name" value="tRNA_psdUrid_synth"/>
    <property type="match status" value="1"/>
</dbReference>
<dbReference type="InterPro" id="IPR020095">
    <property type="entry name" value="PsdUridine_synth_TruA_C"/>
</dbReference>
<keyword evidence="2" id="KW-0819">tRNA processing</keyword>
<feature type="domain" description="Pseudouridine synthase I TruA alpha/beta" evidence="4">
    <location>
        <begin position="159"/>
        <end position="260"/>
    </location>
</feature>
<evidence type="ECO:0000259" key="4">
    <source>
        <dbReference type="Pfam" id="PF01416"/>
    </source>
</evidence>
<dbReference type="InterPro" id="IPR001406">
    <property type="entry name" value="PsdUridine_synth_TruA"/>
</dbReference>
<dbReference type="EMBL" id="CAEZTT010000097">
    <property type="protein sequence ID" value="CAB4580015.1"/>
    <property type="molecule type" value="Genomic_DNA"/>
</dbReference>
<gene>
    <name evidence="5" type="ORF">UFOPK1726_00844</name>
</gene>
<proteinExistence type="inferred from homology"/>
<dbReference type="InterPro" id="IPR020094">
    <property type="entry name" value="TruA/RsuA/RluB/E/F_N"/>
</dbReference>
<name>A0A6J6EX87_9ZZZZ</name>
<protein>
    <submittedName>
        <fullName evidence="5">Unannotated protein</fullName>
    </submittedName>
</protein>
<evidence type="ECO:0000313" key="5">
    <source>
        <dbReference type="EMBL" id="CAB4580015.1"/>
    </source>
</evidence>
<organism evidence="5">
    <name type="scientific">freshwater metagenome</name>
    <dbReference type="NCBI Taxonomy" id="449393"/>
    <lineage>
        <taxon>unclassified sequences</taxon>
        <taxon>metagenomes</taxon>
        <taxon>ecological metagenomes</taxon>
    </lineage>
</organism>
<dbReference type="AlphaFoldDB" id="A0A6J6EX87"/>
<dbReference type="NCBIfam" id="TIGR00071">
    <property type="entry name" value="hisT_truA"/>
    <property type="match status" value="1"/>
</dbReference>
<dbReference type="GO" id="GO:0009982">
    <property type="term" value="F:pseudouridine synthase activity"/>
    <property type="evidence" value="ECO:0007669"/>
    <property type="project" value="InterPro"/>
</dbReference>
<dbReference type="Gene3D" id="3.30.70.580">
    <property type="entry name" value="Pseudouridine synthase I, catalytic domain, N-terminal subdomain"/>
    <property type="match status" value="1"/>
</dbReference>
<dbReference type="CDD" id="cd02570">
    <property type="entry name" value="PseudoU_synth_EcTruA"/>
    <property type="match status" value="1"/>
</dbReference>
<dbReference type="GO" id="GO:0031119">
    <property type="term" value="P:tRNA pseudouridine synthesis"/>
    <property type="evidence" value="ECO:0007669"/>
    <property type="project" value="TreeGrafter"/>
</dbReference>
<sequence length="282" mass="30999">MNSRTEPASNGGLIRIRLDLSYDGTNYSGWAKQPGGLRTIQGELETALAAITGLPEVKTIVGGRTDAGVHARGQVCHLDLPADFVQDQVARLAKRLHVVLPEDIRINAVKIVPSNFDARFAALARRYAYRIADRFVDPLTRNWVVVHDFPLDVDAMNTASAQLVGLNDYAAFCKPKPGGSTIRNLSELSWQRIDDLVVGHFKADAFCHSMVRSLVGALIPVGDGRKDVDWPGRSLRAAERVFDIPVAPAHGLVLEEIYYPAESEYEARTSQTQALRTPDEVD</sequence>
<feature type="domain" description="Pseudouridine synthase I TruA alpha/beta" evidence="4">
    <location>
        <begin position="21"/>
        <end position="120"/>
    </location>
</feature>
<dbReference type="PANTHER" id="PTHR11142">
    <property type="entry name" value="PSEUDOURIDYLATE SYNTHASE"/>
    <property type="match status" value="1"/>
</dbReference>
<evidence type="ECO:0000256" key="1">
    <source>
        <dbReference type="ARBA" id="ARBA00009375"/>
    </source>
</evidence>
<evidence type="ECO:0000256" key="2">
    <source>
        <dbReference type="ARBA" id="ARBA00022694"/>
    </source>
</evidence>
<dbReference type="GO" id="GO:0003723">
    <property type="term" value="F:RNA binding"/>
    <property type="evidence" value="ECO:0007669"/>
    <property type="project" value="InterPro"/>
</dbReference>
<keyword evidence="3" id="KW-0413">Isomerase</keyword>
<evidence type="ECO:0000256" key="3">
    <source>
        <dbReference type="ARBA" id="ARBA00023235"/>
    </source>
</evidence>
<reference evidence="5" key="1">
    <citation type="submission" date="2020-05" db="EMBL/GenBank/DDBJ databases">
        <authorList>
            <person name="Chiriac C."/>
            <person name="Salcher M."/>
            <person name="Ghai R."/>
            <person name="Kavagutti S V."/>
        </authorList>
    </citation>
    <scope>NUCLEOTIDE SEQUENCE</scope>
</reference>
<dbReference type="Pfam" id="PF01416">
    <property type="entry name" value="PseudoU_synth_1"/>
    <property type="match status" value="2"/>
</dbReference>
<dbReference type="SUPFAM" id="SSF55120">
    <property type="entry name" value="Pseudouridine synthase"/>
    <property type="match status" value="1"/>
</dbReference>
<dbReference type="InterPro" id="IPR020103">
    <property type="entry name" value="PsdUridine_synth_cat_dom_sf"/>
</dbReference>